<dbReference type="Pfam" id="PF00691">
    <property type="entry name" value="OmpA"/>
    <property type="match status" value="1"/>
</dbReference>
<proteinExistence type="inferred from homology"/>
<reference evidence="11" key="1">
    <citation type="submission" date="2018-05" db="EMBL/GenBank/DDBJ databases">
        <authorList>
            <person name="Lanie J.A."/>
            <person name="Ng W.-L."/>
            <person name="Kazmierczak K.M."/>
            <person name="Andrzejewski T.M."/>
            <person name="Davidsen T.M."/>
            <person name="Wayne K.J."/>
            <person name="Tettelin H."/>
            <person name="Glass J.I."/>
            <person name="Rusch D."/>
            <person name="Podicherti R."/>
            <person name="Tsui H.-C.T."/>
            <person name="Winkler M.E."/>
        </authorList>
    </citation>
    <scope>NUCLEOTIDE SEQUENCE</scope>
</reference>
<keyword evidence="7" id="KW-0449">Lipoprotein</keyword>
<dbReference type="AlphaFoldDB" id="A0A382YTS8"/>
<dbReference type="InterPro" id="IPR036737">
    <property type="entry name" value="OmpA-like_sf"/>
</dbReference>
<keyword evidence="4" id="KW-0472">Membrane</keyword>
<feature type="compositionally biased region" description="Acidic residues" evidence="9">
    <location>
        <begin position="41"/>
        <end position="55"/>
    </location>
</feature>
<dbReference type="EMBL" id="UINC01178379">
    <property type="protein sequence ID" value="SVD86500.1"/>
    <property type="molecule type" value="Genomic_DNA"/>
</dbReference>
<evidence type="ECO:0000256" key="4">
    <source>
        <dbReference type="ARBA" id="ARBA00023136"/>
    </source>
</evidence>
<evidence type="ECO:0000256" key="3">
    <source>
        <dbReference type="ARBA" id="ARBA00022729"/>
    </source>
</evidence>
<evidence type="ECO:0000256" key="6">
    <source>
        <dbReference type="ARBA" id="ARBA00023237"/>
    </source>
</evidence>
<dbReference type="CDD" id="cd07185">
    <property type="entry name" value="OmpA_C-like"/>
    <property type="match status" value="1"/>
</dbReference>
<dbReference type="GO" id="GO:0009279">
    <property type="term" value="C:cell outer membrane"/>
    <property type="evidence" value="ECO:0007669"/>
    <property type="project" value="UniProtKB-SubCell"/>
</dbReference>
<dbReference type="GO" id="GO:0051301">
    <property type="term" value="P:cell division"/>
    <property type="evidence" value="ECO:0007669"/>
    <property type="project" value="UniProtKB-KW"/>
</dbReference>
<evidence type="ECO:0000256" key="7">
    <source>
        <dbReference type="ARBA" id="ARBA00023288"/>
    </source>
</evidence>
<dbReference type="PANTHER" id="PTHR30329">
    <property type="entry name" value="STATOR ELEMENT OF FLAGELLAR MOTOR COMPLEX"/>
    <property type="match status" value="1"/>
</dbReference>
<evidence type="ECO:0000313" key="11">
    <source>
        <dbReference type="EMBL" id="SVD86500.1"/>
    </source>
</evidence>
<evidence type="ECO:0000256" key="1">
    <source>
        <dbReference type="ARBA" id="ARBA00004442"/>
    </source>
</evidence>
<protein>
    <recommendedName>
        <fullName evidence="10">OmpA-like domain-containing protein</fullName>
    </recommendedName>
</protein>
<comment type="subcellular location">
    <subcellularLocation>
        <location evidence="1">Cell outer membrane</location>
    </subcellularLocation>
</comment>
<dbReference type="InterPro" id="IPR006664">
    <property type="entry name" value="OMP_bac"/>
</dbReference>
<dbReference type="Gene3D" id="3.30.1330.60">
    <property type="entry name" value="OmpA-like domain"/>
    <property type="match status" value="1"/>
</dbReference>
<dbReference type="InterPro" id="IPR014169">
    <property type="entry name" value="Pal_lipo_C"/>
</dbReference>
<evidence type="ECO:0000256" key="9">
    <source>
        <dbReference type="SAM" id="MobiDB-lite"/>
    </source>
</evidence>
<evidence type="ECO:0000256" key="5">
    <source>
        <dbReference type="ARBA" id="ARBA00023139"/>
    </source>
</evidence>
<feature type="region of interest" description="Disordered" evidence="9">
    <location>
        <begin position="29"/>
        <end position="64"/>
    </location>
</feature>
<keyword evidence="8" id="KW-0131">Cell cycle</keyword>
<keyword evidence="3" id="KW-0732">Signal</keyword>
<organism evidence="11">
    <name type="scientific">marine metagenome</name>
    <dbReference type="NCBI Taxonomy" id="408172"/>
    <lineage>
        <taxon>unclassified sequences</taxon>
        <taxon>metagenomes</taxon>
        <taxon>ecological metagenomes</taxon>
    </lineage>
</organism>
<keyword evidence="6" id="KW-0998">Cell outer membrane</keyword>
<dbReference type="PRINTS" id="PR01021">
    <property type="entry name" value="OMPADOMAIN"/>
</dbReference>
<dbReference type="PROSITE" id="PS51123">
    <property type="entry name" value="OMPA_2"/>
    <property type="match status" value="1"/>
</dbReference>
<evidence type="ECO:0000256" key="2">
    <source>
        <dbReference type="ARBA" id="ARBA00022618"/>
    </source>
</evidence>
<keyword evidence="2" id="KW-0132">Cell division</keyword>
<feature type="domain" description="OmpA-like" evidence="10">
    <location>
        <begin position="63"/>
        <end position="176"/>
    </location>
</feature>
<name>A0A382YTS8_9ZZZZ</name>
<evidence type="ECO:0000256" key="8">
    <source>
        <dbReference type="ARBA" id="ARBA00023306"/>
    </source>
</evidence>
<gene>
    <name evidence="11" type="ORF">METZ01_LOCUS439354</name>
</gene>
<keyword evidence="5" id="KW-0564">Palmitate</keyword>
<dbReference type="HAMAP" id="MF_02204">
    <property type="entry name" value="Pal"/>
    <property type="match status" value="1"/>
</dbReference>
<dbReference type="NCBIfam" id="TIGR02802">
    <property type="entry name" value="Pal_lipo"/>
    <property type="match status" value="1"/>
</dbReference>
<dbReference type="PROSITE" id="PS51257">
    <property type="entry name" value="PROKAR_LIPOPROTEIN"/>
    <property type="match status" value="1"/>
</dbReference>
<sequence length="176" mass="19685">MSIRLLFLIGLAFLLLGCSKDQIKEEEPVEVTDLNANSTASDEDSAQTYGAEDDSGSTFNQLDDPQSPLSVRIIYFEYDSTQISSDYRSAIEAHSIYLQQNPNTFITLEGHADERGSREYNLALGEGRAKAVKQQMLLLGATSNQIRLVSYGEERPASDGHDDVSWQQNRRVEILY</sequence>
<dbReference type="SUPFAM" id="SSF103088">
    <property type="entry name" value="OmpA-like"/>
    <property type="match status" value="1"/>
</dbReference>
<evidence type="ECO:0000259" key="10">
    <source>
        <dbReference type="PROSITE" id="PS51123"/>
    </source>
</evidence>
<dbReference type="InterPro" id="IPR006665">
    <property type="entry name" value="OmpA-like"/>
</dbReference>
<dbReference type="InterPro" id="IPR039001">
    <property type="entry name" value="Pal"/>
</dbReference>
<accession>A0A382YTS8</accession>
<dbReference type="PANTHER" id="PTHR30329:SF21">
    <property type="entry name" value="LIPOPROTEIN YIAD-RELATED"/>
    <property type="match status" value="1"/>
</dbReference>
<dbReference type="InterPro" id="IPR050330">
    <property type="entry name" value="Bact_OuterMem_StrucFunc"/>
</dbReference>